<dbReference type="EMBL" id="PP766722">
    <property type="protein sequence ID" value="XCD08846.1"/>
    <property type="molecule type" value="Genomic_DNA"/>
</dbReference>
<organism evidence="1">
    <name type="scientific">Pseudomonas phage Baskent_P1_112</name>
    <dbReference type="NCBI Taxonomy" id="3145032"/>
    <lineage>
        <taxon>Viruses</taxon>
        <taxon>Duplodnaviria</taxon>
        <taxon>Heunggongvirae</taxon>
        <taxon>Uroviricota</taxon>
        <taxon>Caudoviricetes</taxon>
        <taxon>Bruynoghevirus</taxon>
    </lineage>
</organism>
<protein>
    <submittedName>
        <fullName evidence="1">Uncharacterized protein</fullName>
    </submittedName>
</protein>
<sequence length="36" mass="3895">MPAGWTPRYVSRVSNPTSPCHILECILSGLPLGVEL</sequence>
<proteinExistence type="predicted"/>
<accession>A0AAU8B927</accession>
<reference evidence="1" key="1">
    <citation type="submission" date="2024-04" db="EMBL/GenBank/DDBJ databases">
        <authorList>
            <person name="Uskudar Guclu A."/>
            <person name="Ata Vural I."/>
        </authorList>
    </citation>
    <scope>NUCLEOTIDE SEQUENCE</scope>
</reference>
<name>A0AAU8B927_9CAUD</name>
<evidence type="ECO:0000313" key="1">
    <source>
        <dbReference type="EMBL" id="XCD08846.1"/>
    </source>
</evidence>